<dbReference type="Pfam" id="PF11905">
    <property type="entry name" value="DUF3425"/>
    <property type="match status" value="1"/>
</dbReference>
<dbReference type="OrthoDB" id="2245989at2759"/>
<comment type="caution">
    <text evidence="1">The sequence shown here is derived from an EMBL/GenBank/DDBJ whole genome shotgun (WGS) entry which is preliminary data.</text>
</comment>
<gene>
    <name evidence="1" type="ORF">P171DRAFT_425154</name>
</gene>
<dbReference type="EMBL" id="MU001515">
    <property type="protein sequence ID" value="KAF2437596.1"/>
    <property type="molecule type" value="Genomic_DNA"/>
</dbReference>
<accession>A0A9P4P532</accession>
<proteinExistence type="predicted"/>
<sequence>MIPYLDASGNDVGFNADKGVCPPFHPSLFPLTPDHYLITLIQYNTLRGVLTNLLLVQVHLNPECQNALRIPLLHAPPDTPPPTFRRTPIQQSVDHEDWIDSVPCPTLRDNLILASSPSTFDQDEMCDDLCGGLYDGFDHVESRGLLVWSEPWLVSSWEISPGFAKKWAFLLKGCGEMVRATNAWRERRGEEPLVVEV</sequence>
<name>A0A9P4P532_9PLEO</name>
<organism evidence="1 2">
    <name type="scientific">Karstenula rhodostoma CBS 690.94</name>
    <dbReference type="NCBI Taxonomy" id="1392251"/>
    <lineage>
        <taxon>Eukaryota</taxon>
        <taxon>Fungi</taxon>
        <taxon>Dikarya</taxon>
        <taxon>Ascomycota</taxon>
        <taxon>Pezizomycotina</taxon>
        <taxon>Dothideomycetes</taxon>
        <taxon>Pleosporomycetidae</taxon>
        <taxon>Pleosporales</taxon>
        <taxon>Massarineae</taxon>
        <taxon>Didymosphaeriaceae</taxon>
        <taxon>Karstenula</taxon>
    </lineage>
</organism>
<dbReference type="PANTHER" id="PTHR38116:SF1">
    <property type="entry name" value="BZIP DOMAIN-CONTAINING PROTEIN"/>
    <property type="match status" value="1"/>
</dbReference>
<keyword evidence="2" id="KW-1185">Reference proteome</keyword>
<evidence type="ECO:0000313" key="2">
    <source>
        <dbReference type="Proteomes" id="UP000799764"/>
    </source>
</evidence>
<dbReference type="AlphaFoldDB" id="A0A9P4P532"/>
<dbReference type="InterPro" id="IPR021833">
    <property type="entry name" value="DUF3425"/>
</dbReference>
<dbReference type="Proteomes" id="UP000799764">
    <property type="component" value="Unassembled WGS sequence"/>
</dbReference>
<dbReference type="PANTHER" id="PTHR38116">
    <property type="entry name" value="CHROMOSOME 7, WHOLE GENOME SHOTGUN SEQUENCE"/>
    <property type="match status" value="1"/>
</dbReference>
<protein>
    <submittedName>
        <fullName evidence="1">Uncharacterized protein</fullName>
    </submittedName>
</protein>
<reference evidence="1" key="1">
    <citation type="journal article" date="2020" name="Stud. Mycol.">
        <title>101 Dothideomycetes genomes: a test case for predicting lifestyles and emergence of pathogens.</title>
        <authorList>
            <person name="Haridas S."/>
            <person name="Albert R."/>
            <person name="Binder M."/>
            <person name="Bloem J."/>
            <person name="Labutti K."/>
            <person name="Salamov A."/>
            <person name="Andreopoulos B."/>
            <person name="Baker S."/>
            <person name="Barry K."/>
            <person name="Bills G."/>
            <person name="Bluhm B."/>
            <person name="Cannon C."/>
            <person name="Castanera R."/>
            <person name="Culley D."/>
            <person name="Daum C."/>
            <person name="Ezra D."/>
            <person name="Gonzalez J."/>
            <person name="Henrissat B."/>
            <person name="Kuo A."/>
            <person name="Liang C."/>
            <person name="Lipzen A."/>
            <person name="Lutzoni F."/>
            <person name="Magnuson J."/>
            <person name="Mondo S."/>
            <person name="Nolan M."/>
            <person name="Ohm R."/>
            <person name="Pangilinan J."/>
            <person name="Park H.-J."/>
            <person name="Ramirez L."/>
            <person name="Alfaro M."/>
            <person name="Sun H."/>
            <person name="Tritt A."/>
            <person name="Yoshinaga Y."/>
            <person name="Zwiers L.-H."/>
            <person name="Turgeon B."/>
            <person name="Goodwin S."/>
            <person name="Spatafora J."/>
            <person name="Crous P."/>
            <person name="Grigoriev I."/>
        </authorList>
    </citation>
    <scope>NUCLEOTIDE SEQUENCE</scope>
    <source>
        <strain evidence="1">CBS 690.94</strain>
    </source>
</reference>
<evidence type="ECO:0000313" key="1">
    <source>
        <dbReference type="EMBL" id="KAF2437596.1"/>
    </source>
</evidence>